<feature type="domain" description="Lipase" evidence="5">
    <location>
        <begin position="1071"/>
        <end position="1315"/>
    </location>
</feature>
<name>A0A182YJD3_ANOST</name>
<dbReference type="InterPro" id="IPR029058">
    <property type="entry name" value="AB_hydrolase_fold"/>
</dbReference>
<dbReference type="FunFam" id="3.40.50.1820:FF:000076">
    <property type="entry name" value="phospholipase A1"/>
    <property type="match status" value="3"/>
</dbReference>
<feature type="domain" description="Lipase" evidence="5">
    <location>
        <begin position="362"/>
        <end position="638"/>
    </location>
</feature>
<accession>A0A182YJD3</accession>
<dbReference type="VEuPathDB" id="VectorBase:ASTEI20_036769"/>
<dbReference type="Proteomes" id="UP000076408">
    <property type="component" value="Unassembled WGS sequence"/>
</dbReference>
<dbReference type="Gene3D" id="3.40.50.1820">
    <property type="entry name" value="alpha/beta hydrolase"/>
    <property type="match status" value="5"/>
</dbReference>
<dbReference type="Pfam" id="PF00151">
    <property type="entry name" value="Lipase"/>
    <property type="match status" value="5"/>
</dbReference>
<dbReference type="VEuPathDB" id="VectorBase:ASTEI20_034624"/>
<dbReference type="VEuPathDB" id="VectorBase:ASTE003551"/>
<dbReference type="OMA" id="VKITKAW"/>
<evidence type="ECO:0000256" key="2">
    <source>
        <dbReference type="ARBA" id="ARBA00010701"/>
    </source>
</evidence>
<dbReference type="InterPro" id="IPR033906">
    <property type="entry name" value="Lipase_N"/>
</dbReference>
<comment type="similarity">
    <text evidence="2 4">Belongs to the AB hydrolase superfamily. Lipase family.</text>
</comment>
<evidence type="ECO:0000313" key="7">
    <source>
        <dbReference type="Proteomes" id="UP000076408"/>
    </source>
</evidence>
<evidence type="ECO:0000259" key="5">
    <source>
        <dbReference type="Pfam" id="PF00151"/>
    </source>
</evidence>
<dbReference type="STRING" id="30069.A0A182YJD3"/>
<dbReference type="GO" id="GO:0017171">
    <property type="term" value="F:serine hydrolase activity"/>
    <property type="evidence" value="ECO:0007669"/>
    <property type="project" value="TreeGrafter"/>
</dbReference>
<evidence type="ECO:0000256" key="3">
    <source>
        <dbReference type="ARBA" id="ARBA00022525"/>
    </source>
</evidence>
<dbReference type="VEuPathDB" id="VectorBase:ASTEI20_034615"/>
<dbReference type="VEuPathDB" id="VectorBase:ASTEI08567"/>
<organism evidence="6 7">
    <name type="scientific">Anopheles stephensi</name>
    <name type="common">Indo-Pakistan malaria mosquito</name>
    <dbReference type="NCBI Taxonomy" id="30069"/>
    <lineage>
        <taxon>Eukaryota</taxon>
        <taxon>Metazoa</taxon>
        <taxon>Ecdysozoa</taxon>
        <taxon>Arthropoda</taxon>
        <taxon>Hexapoda</taxon>
        <taxon>Insecta</taxon>
        <taxon>Pterygota</taxon>
        <taxon>Neoptera</taxon>
        <taxon>Endopterygota</taxon>
        <taxon>Diptera</taxon>
        <taxon>Nematocera</taxon>
        <taxon>Culicoidea</taxon>
        <taxon>Culicidae</taxon>
        <taxon>Anophelinae</taxon>
        <taxon>Anopheles</taxon>
    </lineage>
</organism>
<dbReference type="SUPFAM" id="SSF53474">
    <property type="entry name" value="alpha/beta-Hydrolases"/>
    <property type="match status" value="5"/>
</dbReference>
<protein>
    <recommendedName>
        <fullName evidence="5">Lipase domain-containing protein</fullName>
    </recommendedName>
</protein>
<dbReference type="InterPro" id="IPR000734">
    <property type="entry name" value="TAG_lipase"/>
</dbReference>
<dbReference type="VEuPathDB" id="VectorBase:ASTE001896"/>
<sequence>MLIVVILIAGIIGLGEAGDSDLNEVRIGFGTSFSARRDVRFHLYTPLNRADAHVFSIDTVDTLMRSFYNSSHPVRIIIHGWFNNGTSLIIQGVKDAYLDAGSYNVIGVDWGVGAGESYFRASQYTIAVGLVVADLVNQLVRSNMTDIEQLYLVGHSLGAHIAGNAGHSLKTQQLQVIYGLDPASINFFQDEPDTRLSPDDAAYVEVIHTNTQFSGYPAPLGHVDFYMNYGRKQPGCKTDVCSHGRSTEYFIESLTNVTKGFWGVRCTDYNEIRQRTCYNIKQQAMMGGEFWQKHNTAAGVYTVETLAESPYAMACAGALTHRESDNHEWHVTADENGNMRLVSYAVPYQLDGEKAKRDFVPERDTRFLLYTASNPETPHVLRNGDLDSIMSSPFNRNNPTRMIIHGWLGTQDSEINRLTRSALFFTGNYNIIYVDWSVGSLDEFYPNSRQLVYAVGAAASNILDYLERYAQLNKRDVVVVGHSLGAHVAGNVGKWQGGTLRTIIGLDPALPFFAGNAPDRIMASDADYVEIIHTNGGVLGFMDPIGDADFYPNFGRVQPGCGADVGGGCAHARAVHFYVESILSRNGFVGQQCQTFQNIRDGMCAQTGVSSRMGGEPPNAQDAPNGIFFLQTASSFPFAPYKRTGEELIPEPYKRTGEELIPEPYKRTGEELIPEPYKRTGEELIPEPYKRTGEELIPEPYKRTGEELIPEPYEEQGYEQNWQLVPDGDGRLHLVNTDPFNLGSQDEPAPLFNADADTIFTLFTRNNRNSGHRITLGNAGTLGPHWNGGRQTRFVIHGWNNNGGSEVNVLIRNAYLDRADINVIVVDWGVGAQNPNYVTSRNHINAVGATVARFIDFLNQSGGLAFNNVYVTGHSLGGHTAGIVGKRVSRGRLNTVVALDPALPLFSINDPANRVASGDANYVEVIHTNGGLLGFDLPLGQADFYPNGGRSQPGCGVDLAGTCAHGRAFQFFAESVRTAQSGFNSIRCANYDQILNNNCVSSGANARMGGEPSNIGRGVNGVFFLTTNAQTSLSAPAPDQWMLIPDGNGRLHLANLNPYNIDETVPEPHFTAATDTIFRLYTRSNRDTPQVLQLNNADSITGSSFNAANPTRFIIHGWNNDGFSEVNMILKDAWLDRGDFNVITVDWGVGAQTINYPFARARVSAVGNVVSTFINFLQFTTNISFASISIAGHSLGAHAAGNAGFFQFGRLNTIFGMDPALPLFSLDSNDRLTLNDAQYVESIHTNAGLLGFDLPLGQASFYPNGGRTQPGCGVDITGACAHGRAYEFLAESIVSGGFSSVRCGSYDEILTGNCSVQGPSRPMGGEPSNFGTGTEVVANMKAASVVLSIVGLAALASAAPLESNPWALIPDGNGRLHLINVNPYDVPTGDNEVEPMFDPENDVVFRLYTRRNPVHPQVIRWNDAGSVSGSNFNPAHPTRFLIHGFLEGEDASLHWSIKDHFIRIGEFNIVNVDWGAGSQTINYIAARNRVGAVGEIISRMINTIVSATGASRNNINLIGHSLGAHVAANAGKNQNGQLNTIIGLDPAGPLFSSGQADLFGANDAQYTEAIYTNAGLLGFDQPLAQANFYPNGGRSQPGCILDVAGICAHNRVNDFYAESVSSSVGFRSVRCANHAEILAGRCTPSGANANMGGEPSNRGRGVSGVYHLTTNSNSPFAQG</sequence>
<dbReference type="GO" id="GO:0005615">
    <property type="term" value="C:extracellular space"/>
    <property type="evidence" value="ECO:0007669"/>
    <property type="project" value="TreeGrafter"/>
</dbReference>
<dbReference type="PANTHER" id="PTHR11610:SF150">
    <property type="entry name" value="FI01825P-RELATED"/>
    <property type="match status" value="1"/>
</dbReference>
<dbReference type="CDD" id="cd00707">
    <property type="entry name" value="Pancreat_lipase_like"/>
    <property type="match status" value="5"/>
</dbReference>
<evidence type="ECO:0000256" key="1">
    <source>
        <dbReference type="ARBA" id="ARBA00004613"/>
    </source>
</evidence>
<feature type="domain" description="Lipase" evidence="5">
    <location>
        <begin position="36"/>
        <end position="311"/>
    </location>
</feature>
<dbReference type="EnsemblMetazoa" id="ASTEI08567-RA">
    <property type="protein sequence ID" value="ASTEI08567-PA"/>
    <property type="gene ID" value="ASTEI08567"/>
</dbReference>
<keyword evidence="3" id="KW-0964">Secreted</keyword>
<dbReference type="GO" id="GO:0016042">
    <property type="term" value="P:lipid catabolic process"/>
    <property type="evidence" value="ECO:0007669"/>
    <property type="project" value="TreeGrafter"/>
</dbReference>
<reference evidence="7" key="1">
    <citation type="journal article" date="2014" name="Genome Biol.">
        <title>Genome analysis of a major urban malaria vector mosquito, Anopheles stephensi.</title>
        <authorList>
            <person name="Jiang X."/>
            <person name="Peery A."/>
            <person name="Hall A.B."/>
            <person name="Sharma A."/>
            <person name="Chen X.G."/>
            <person name="Waterhouse R.M."/>
            <person name="Komissarov A."/>
            <person name="Riehle M.M."/>
            <person name="Shouche Y."/>
            <person name="Sharakhova M.V."/>
            <person name="Lawson D."/>
            <person name="Pakpour N."/>
            <person name="Arensburger P."/>
            <person name="Davidson V.L."/>
            <person name="Eiglmeier K."/>
            <person name="Emrich S."/>
            <person name="George P."/>
            <person name="Kennedy R.C."/>
            <person name="Mane S.P."/>
            <person name="Maslen G."/>
            <person name="Oringanje C."/>
            <person name="Qi Y."/>
            <person name="Settlage R."/>
            <person name="Tojo M."/>
            <person name="Tubio J.M."/>
            <person name="Unger M.F."/>
            <person name="Wang B."/>
            <person name="Vernick K.D."/>
            <person name="Ribeiro J.M."/>
            <person name="James A.A."/>
            <person name="Michel K."/>
            <person name="Riehle M.A."/>
            <person name="Luckhart S."/>
            <person name="Sharakhov I.V."/>
            <person name="Tu Z."/>
        </authorList>
    </citation>
    <scope>NUCLEOTIDE SEQUENCE [LARGE SCALE GENOMIC DNA]</scope>
    <source>
        <strain evidence="7">Indian</strain>
    </source>
</reference>
<dbReference type="PANTHER" id="PTHR11610">
    <property type="entry name" value="LIPASE"/>
    <property type="match status" value="1"/>
</dbReference>
<evidence type="ECO:0000313" key="6">
    <source>
        <dbReference type="EnsemblMetazoa" id="ASTEI08567-PA"/>
    </source>
</evidence>
<dbReference type="VEuPathDB" id="VectorBase:ASTEI20_038827"/>
<dbReference type="PRINTS" id="PR00821">
    <property type="entry name" value="TAGLIPASE"/>
</dbReference>
<feature type="domain" description="Lipase" evidence="5">
    <location>
        <begin position="1400"/>
        <end position="1676"/>
    </location>
</feature>
<reference evidence="6" key="2">
    <citation type="submission" date="2020-05" db="UniProtKB">
        <authorList>
            <consortium name="EnsemblMetazoa"/>
        </authorList>
    </citation>
    <scope>IDENTIFICATION</scope>
    <source>
        <strain evidence="6">Indian</strain>
    </source>
</reference>
<dbReference type="VEuPathDB" id="VectorBase:ASTE001894"/>
<dbReference type="InterPro" id="IPR013818">
    <property type="entry name" value="Lipase"/>
</dbReference>
<feature type="domain" description="Lipase" evidence="5">
    <location>
        <begin position="753"/>
        <end position="1031"/>
    </location>
</feature>
<comment type="subcellular location">
    <subcellularLocation>
        <location evidence="1">Secreted</location>
    </subcellularLocation>
</comment>
<evidence type="ECO:0000256" key="4">
    <source>
        <dbReference type="RuleBase" id="RU004262"/>
    </source>
</evidence>
<keyword evidence="7" id="KW-1185">Reference proteome</keyword>
<dbReference type="FunFam" id="3.40.50.1820:FF:000637">
    <property type="entry name" value="AGAP011682-PA"/>
    <property type="match status" value="1"/>
</dbReference>
<dbReference type="GO" id="GO:0016298">
    <property type="term" value="F:lipase activity"/>
    <property type="evidence" value="ECO:0007669"/>
    <property type="project" value="InterPro"/>
</dbReference>
<dbReference type="VEuPathDB" id="VectorBase:ASTE001898"/>
<proteinExistence type="inferred from homology"/>